<evidence type="ECO:0000313" key="2">
    <source>
        <dbReference type="EMBL" id="RZC46681.1"/>
    </source>
</evidence>
<gene>
    <name evidence="2" type="ORF">C5167_039630</name>
</gene>
<name>A0A4Y7IG44_PAPSO</name>
<dbReference type="Gramene" id="RZC46681">
    <property type="protein sequence ID" value="RZC46681"/>
    <property type="gene ID" value="C5167_039630"/>
</dbReference>
<organism evidence="2 3">
    <name type="scientific">Papaver somniferum</name>
    <name type="common">Opium poppy</name>
    <dbReference type="NCBI Taxonomy" id="3469"/>
    <lineage>
        <taxon>Eukaryota</taxon>
        <taxon>Viridiplantae</taxon>
        <taxon>Streptophyta</taxon>
        <taxon>Embryophyta</taxon>
        <taxon>Tracheophyta</taxon>
        <taxon>Spermatophyta</taxon>
        <taxon>Magnoliopsida</taxon>
        <taxon>Ranunculales</taxon>
        <taxon>Papaveraceae</taxon>
        <taxon>Papaveroideae</taxon>
        <taxon>Papaver</taxon>
    </lineage>
</organism>
<dbReference type="AlphaFoldDB" id="A0A4Y7IG44"/>
<dbReference type="EMBL" id="CM010715">
    <property type="protein sequence ID" value="RZC46681.1"/>
    <property type="molecule type" value="Genomic_DNA"/>
</dbReference>
<accession>A0A4Y7IG44</accession>
<keyword evidence="3" id="KW-1185">Reference proteome</keyword>
<sequence length="113" mass="13075">MYVDSHVRVEEKKGMKATSGRGRRPNPKSLIFSLLESREGSSGTKFGYRLAAVLMKSYKRFVPTNFHALLFTNPIKEIGKGWMLSIVIYKNFRLNGKVFLLYLSLYFQYLLTN</sequence>
<protein>
    <submittedName>
        <fullName evidence="2">Uncharacterized protein</fullName>
    </submittedName>
</protein>
<evidence type="ECO:0000256" key="1">
    <source>
        <dbReference type="SAM" id="MobiDB-lite"/>
    </source>
</evidence>
<proteinExistence type="predicted"/>
<evidence type="ECO:0000313" key="3">
    <source>
        <dbReference type="Proteomes" id="UP000316621"/>
    </source>
</evidence>
<reference evidence="2 3" key="1">
    <citation type="journal article" date="2018" name="Science">
        <title>The opium poppy genome and morphinan production.</title>
        <authorList>
            <person name="Guo L."/>
            <person name="Winzer T."/>
            <person name="Yang X."/>
            <person name="Li Y."/>
            <person name="Ning Z."/>
            <person name="He Z."/>
            <person name="Teodor R."/>
            <person name="Lu Y."/>
            <person name="Bowser T.A."/>
            <person name="Graham I.A."/>
            <person name="Ye K."/>
        </authorList>
    </citation>
    <scope>NUCLEOTIDE SEQUENCE [LARGE SCALE GENOMIC DNA]</scope>
    <source>
        <strain evidence="3">cv. HN1</strain>
        <tissue evidence="2">Leaves</tissue>
    </source>
</reference>
<feature type="compositionally biased region" description="Basic and acidic residues" evidence="1">
    <location>
        <begin position="1"/>
        <end position="14"/>
    </location>
</feature>
<feature type="region of interest" description="Disordered" evidence="1">
    <location>
        <begin position="1"/>
        <end position="25"/>
    </location>
</feature>
<dbReference type="Proteomes" id="UP000316621">
    <property type="component" value="Chromosome 1"/>
</dbReference>